<sequence length="249" mass="28196">MKINILTLFPEMFEPIIGGSILGRAKKKGILEVNLLNIRDFSQDKHKKADDYPFGGGVGMVMLADPIFRAMEAAGAQGKRAFYMSPRGKVLDHETICQISQEEEIVILCGHYEGVDQRVLDYWNMEEVSIGDYVLTGGELPAMVLIDSVARLIPEVLAGEASAQEESIYSGLLEYPQYTKPREYRDLMVPEVLFNGNHRLIALWKYQKSLELTRDRRPDLFQKYLSSHGDLTKAELKILKEVESAVKRV</sequence>
<dbReference type="PANTHER" id="PTHR46417:SF1">
    <property type="entry name" value="TRNA (GUANINE-N(1)-)-METHYLTRANSFERASE"/>
    <property type="match status" value="1"/>
</dbReference>
<evidence type="ECO:0000256" key="15">
    <source>
        <dbReference type="HAMAP-Rule" id="MF_00605"/>
    </source>
</evidence>
<dbReference type="FunFam" id="3.40.1280.10:FF:000001">
    <property type="entry name" value="tRNA (guanine-N(1)-)-methyltransferase"/>
    <property type="match status" value="1"/>
</dbReference>
<feature type="domain" description="tRNA methyltransferase TRMD/TRM10-type" evidence="18">
    <location>
        <begin position="1"/>
        <end position="223"/>
    </location>
</feature>
<proteinExistence type="inferred from homology"/>
<dbReference type="Gene3D" id="1.10.1270.20">
    <property type="entry name" value="tRNA(m1g37)methyltransferase, domain 2"/>
    <property type="match status" value="1"/>
</dbReference>
<protein>
    <recommendedName>
        <fullName evidence="6 15">tRNA (guanine-N(1)-)-methyltransferase</fullName>
        <ecNumber evidence="5 15">2.1.1.228</ecNumber>
    </recommendedName>
    <alternativeName>
        <fullName evidence="12 15">M1G-methyltransferase</fullName>
    </alternativeName>
    <alternativeName>
        <fullName evidence="13 15">tRNA [GM37] methyltransferase</fullName>
    </alternativeName>
</protein>
<dbReference type="InterPro" id="IPR029028">
    <property type="entry name" value="Alpha/beta_knot_MTases"/>
</dbReference>
<evidence type="ECO:0000256" key="5">
    <source>
        <dbReference type="ARBA" id="ARBA00012807"/>
    </source>
</evidence>
<dbReference type="GO" id="GO:0052906">
    <property type="term" value="F:tRNA (guanine(37)-N1)-methyltransferase activity"/>
    <property type="evidence" value="ECO:0007669"/>
    <property type="project" value="UniProtKB-UniRule"/>
</dbReference>
<comment type="catalytic activity">
    <reaction evidence="14 15 17">
        <text>guanosine(37) in tRNA + S-adenosyl-L-methionine = N(1)-methylguanosine(37) in tRNA + S-adenosyl-L-homocysteine + H(+)</text>
        <dbReference type="Rhea" id="RHEA:36899"/>
        <dbReference type="Rhea" id="RHEA-COMP:10145"/>
        <dbReference type="Rhea" id="RHEA-COMP:10147"/>
        <dbReference type="ChEBI" id="CHEBI:15378"/>
        <dbReference type="ChEBI" id="CHEBI:57856"/>
        <dbReference type="ChEBI" id="CHEBI:59789"/>
        <dbReference type="ChEBI" id="CHEBI:73542"/>
        <dbReference type="ChEBI" id="CHEBI:74269"/>
        <dbReference type="EC" id="2.1.1.228"/>
    </reaction>
</comment>
<comment type="subunit">
    <text evidence="4 15 17">Homodimer.</text>
</comment>
<dbReference type="NCBIfam" id="TIGR00088">
    <property type="entry name" value="trmD"/>
    <property type="match status" value="1"/>
</dbReference>
<evidence type="ECO:0000259" key="18">
    <source>
        <dbReference type="Pfam" id="PF01746"/>
    </source>
</evidence>
<evidence type="ECO:0000256" key="13">
    <source>
        <dbReference type="ARBA" id="ARBA00033392"/>
    </source>
</evidence>
<keyword evidence="9 15" id="KW-0808">Transferase</keyword>
<evidence type="ECO:0000256" key="8">
    <source>
        <dbReference type="ARBA" id="ARBA00022603"/>
    </source>
</evidence>
<keyword evidence="8 15" id="KW-0489">Methyltransferase</keyword>
<evidence type="ECO:0000256" key="7">
    <source>
        <dbReference type="ARBA" id="ARBA00022490"/>
    </source>
</evidence>
<evidence type="ECO:0000256" key="2">
    <source>
        <dbReference type="ARBA" id="ARBA00004496"/>
    </source>
</evidence>
<dbReference type="InterPro" id="IPR029026">
    <property type="entry name" value="tRNA_m1G_MTases_N"/>
</dbReference>
<dbReference type="PIRSF" id="PIRSF000386">
    <property type="entry name" value="tRNA_mtase"/>
    <property type="match status" value="1"/>
</dbReference>
<dbReference type="Gene3D" id="3.40.1280.10">
    <property type="match status" value="1"/>
</dbReference>
<name>A0A858BSQ6_9FIRM</name>
<evidence type="ECO:0000256" key="4">
    <source>
        <dbReference type="ARBA" id="ARBA00011738"/>
    </source>
</evidence>
<dbReference type="EC" id="2.1.1.228" evidence="5 15"/>
<evidence type="ECO:0000256" key="3">
    <source>
        <dbReference type="ARBA" id="ARBA00007630"/>
    </source>
</evidence>
<dbReference type="InterPro" id="IPR002649">
    <property type="entry name" value="tRNA_m1G_MeTrfase_TrmD"/>
</dbReference>
<dbReference type="CDD" id="cd18080">
    <property type="entry name" value="TrmD-like"/>
    <property type="match status" value="1"/>
</dbReference>
<evidence type="ECO:0000256" key="16">
    <source>
        <dbReference type="PIRSR" id="PIRSR000386-1"/>
    </source>
</evidence>
<dbReference type="InterPro" id="IPR023148">
    <property type="entry name" value="tRNA_m1G_MeTrfase_C_sf"/>
</dbReference>
<evidence type="ECO:0000256" key="11">
    <source>
        <dbReference type="ARBA" id="ARBA00022694"/>
    </source>
</evidence>
<keyword evidence="20" id="KW-1185">Reference proteome</keyword>
<dbReference type="KEGG" id="abut:Ami103574_06590"/>
<evidence type="ECO:0000256" key="12">
    <source>
        <dbReference type="ARBA" id="ARBA00029736"/>
    </source>
</evidence>
<keyword evidence="10 15" id="KW-0949">S-adenosyl-L-methionine</keyword>
<feature type="binding site" evidence="15 16">
    <location>
        <position position="110"/>
    </location>
    <ligand>
        <name>S-adenosyl-L-methionine</name>
        <dbReference type="ChEBI" id="CHEBI:59789"/>
    </ligand>
</feature>
<dbReference type="PANTHER" id="PTHR46417">
    <property type="entry name" value="TRNA (GUANINE-N(1)-)-METHYLTRANSFERASE"/>
    <property type="match status" value="1"/>
</dbReference>
<dbReference type="GO" id="GO:0005829">
    <property type="term" value="C:cytosol"/>
    <property type="evidence" value="ECO:0007669"/>
    <property type="project" value="TreeGrafter"/>
</dbReference>
<evidence type="ECO:0000256" key="10">
    <source>
        <dbReference type="ARBA" id="ARBA00022691"/>
    </source>
</evidence>
<keyword evidence="11 15" id="KW-0819">tRNA processing</keyword>
<comment type="function">
    <text evidence="1 15 17">Specifically methylates guanosine-37 in various tRNAs.</text>
</comment>
<evidence type="ECO:0000313" key="19">
    <source>
        <dbReference type="EMBL" id="QIB69011.1"/>
    </source>
</evidence>
<keyword evidence="7 15" id="KW-0963">Cytoplasm</keyword>
<comment type="subcellular location">
    <subcellularLocation>
        <location evidence="2 15 17">Cytoplasm</location>
    </subcellularLocation>
</comment>
<accession>A0A858BSQ6</accession>
<organism evidence="19 20">
    <name type="scientific">Aminipila butyrica</name>
    <dbReference type="NCBI Taxonomy" id="433296"/>
    <lineage>
        <taxon>Bacteria</taxon>
        <taxon>Bacillati</taxon>
        <taxon>Bacillota</taxon>
        <taxon>Clostridia</taxon>
        <taxon>Peptostreptococcales</taxon>
        <taxon>Anaerovoracaceae</taxon>
        <taxon>Aminipila</taxon>
    </lineage>
</organism>
<evidence type="ECO:0000256" key="9">
    <source>
        <dbReference type="ARBA" id="ARBA00022679"/>
    </source>
</evidence>
<dbReference type="GO" id="GO:0002939">
    <property type="term" value="P:tRNA N1-guanine methylation"/>
    <property type="evidence" value="ECO:0007669"/>
    <property type="project" value="TreeGrafter"/>
</dbReference>
<reference evidence="19 20" key="1">
    <citation type="submission" date="2020-02" db="EMBL/GenBank/DDBJ databases">
        <authorList>
            <person name="Kim Y.B."/>
            <person name="Roh S.W."/>
        </authorList>
    </citation>
    <scope>NUCLEOTIDE SEQUENCE [LARGE SCALE GENOMIC DNA]</scope>
    <source>
        <strain evidence="19 20">DSM 103574</strain>
    </source>
</reference>
<evidence type="ECO:0000256" key="6">
    <source>
        <dbReference type="ARBA" id="ARBA00014679"/>
    </source>
</evidence>
<dbReference type="Pfam" id="PF01746">
    <property type="entry name" value="tRNA_m1G_MT"/>
    <property type="match status" value="1"/>
</dbReference>
<dbReference type="HAMAP" id="MF_00605">
    <property type="entry name" value="TrmD"/>
    <property type="match status" value="1"/>
</dbReference>
<evidence type="ECO:0000313" key="20">
    <source>
        <dbReference type="Proteomes" id="UP000466848"/>
    </source>
</evidence>
<dbReference type="SUPFAM" id="SSF75217">
    <property type="entry name" value="alpha/beta knot"/>
    <property type="match status" value="1"/>
</dbReference>
<evidence type="ECO:0000256" key="1">
    <source>
        <dbReference type="ARBA" id="ARBA00002634"/>
    </source>
</evidence>
<dbReference type="AlphaFoldDB" id="A0A858BSQ6"/>
<dbReference type="RefSeq" id="WP_163065890.1">
    <property type="nucleotide sequence ID" value="NZ_CP048649.1"/>
</dbReference>
<dbReference type="EMBL" id="CP048649">
    <property type="protein sequence ID" value="QIB69011.1"/>
    <property type="molecule type" value="Genomic_DNA"/>
</dbReference>
<evidence type="ECO:0000256" key="17">
    <source>
        <dbReference type="RuleBase" id="RU003464"/>
    </source>
</evidence>
<dbReference type="InterPro" id="IPR016009">
    <property type="entry name" value="tRNA_MeTrfase_TRMD/TRM10"/>
</dbReference>
<gene>
    <name evidence="15 19" type="primary">trmD</name>
    <name evidence="19" type="ORF">Ami103574_06590</name>
</gene>
<feature type="binding site" evidence="15 16">
    <location>
        <begin position="130"/>
        <end position="135"/>
    </location>
    <ligand>
        <name>S-adenosyl-L-methionine</name>
        <dbReference type="ChEBI" id="CHEBI:59789"/>
    </ligand>
</feature>
<dbReference type="NCBIfam" id="NF000648">
    <property type="entry name" value="PRK00026.1"/>
    <property type="match status" value="1"/>
</dbReference>
<comment type="similarity">
    <text evidence="3 15 17">Belongs to the RNA methyltransferase TrmD family.</text>
</comment>
<dbReference type="Proteomes" id="UP000466848">
    <property type="component" value="Chromosome"/>
</dbReference>
<evidence type="ECO:0000256" key="14">
    <source>
        <dbReference type="ARBA" id="ARBA00047783"/>
    </source>
</evidence>